<keyword evidence="3" id="KW-1185">Reference proteome</keyword>
<evidence type="ECO:0000313" key="2">
    <source>
        <dbReference type="EMBL" id="CUG91345.1"/>
    </source>
</evidence>
<feature type="coiled-coil region" evidence="1">
    <location>
        <begin position="74"/>
        <end position="101"/>
    </location>
</feature>
<dbReference type="AlphaFoldDB" id="A0A0S4JPZ5"/>
<proteinExistence type="predicted"/>
<keyword evidence="1" id="KW-0175">Coiled coil</keyword>
<feature type="non-terminal residue" evidence="2">
    <location>
        <position position="1"/>
    </location>
</feature>
<evidence type="ECO:0000313" key="3">
    <source>
        <dbReference type="Proteomes" id="UP000051952"/>
    </source>
</evidence>
<sequence>SASPLHVAFPRELHLLFESLLDVNCSSTLSDIIASLSNHPQCIPWSRLGAWLRSKADECPTLTEALQKLVDLETEDLPRARQELERDLRDLKRDSATILQSVNALKGVSDDYRAIYLYTCNSPVYKLVNALLTSSCNGEDFDAAPVKALFKMMYRGACHPRALVGPIRAYRFVACNSSWTKFQLQNYAVFFAVGTIITTYQFESYTLADDLPYFNAPDTPRIVYRCNKLMGFDVSHFSSTPAEKEVLVLPLARFEVKSVTRHNFPNGVLEYVEVEVDFLGCNMLW</sequence>
<dbReference type="VEuPathDB" id="TriTrypDB:BSAL_31425"/>
<evidence type="ECO:0000256" key="1">
    <source>
        <dbReference type="SAM" id="Coils"/>
    </source>
</evidence>
<dbReference type="SUPFAM" id="SSF56399">
    <property type="entry name" value="ADP-ribosylation"/>
    <property type="match status" value="1"/>
</dbReference>
<gene>
    <name evidence="2" type="ORF">BSAL_31425</name>
</gene>
<dbReference type="Gene3D" id="3.90.176.10">
    <property type="entry name" value="Toxin ADP-ribosyltransferase, Chain A, domain 1"/>
    <property type="match status" value="1"/>
</dbReference>
<name>A0A0S4JPZ5_BODSA</name>
<accession>A0A0S4JPZ5</accession>
<organism evidence="2 3">
    <name type="scientific">Bodo saltans</name>
    <name type="common">Flagellated protozoan</name>
    <dbReference type="NCBI Taxonomy" id="75058"/>
    <lineage>
        <taxon>Eukaryota</taxon>
        <taxon>Discoba</taxon>
        <taxon>Euglenozoa</taxon>
        <taxon>Kinetoplastea</taxon>
        <taxon>Metakinetoplastina</taxon>
        <taxon>Eubodonida</taxon>
        <taxon>Bodonidae</taxon>
        <taxon>Bodo</taxon>
    </lineage>
</organism>
<dbReference type="EMBL" id="CYKH01001908">
    <property type="protein sequence ID" value="CUG91345.1"/>
    <property type="molecule type" value="Genomic_DNA"/>
</dbReference>
<reference evidence="3" key="1">
    <citation type="submission" date="2015-09" db="EMBL/GenBank/DDBJ databases">
        <authorList>
            <consortium name="Pathogen Informatics"/>
        </authorList>
    </citation>
    <scope>NUCLEOTIDE SEQUENCE [LARGE SCALE GENOMIC DNA]</scope>
    <source>
        <strain evidence="3">Lake Konstanz</strain>
    </source>
</reference>
<protein>
    <submittedName>
        <fullName evidence="2">GPI-anchored surface protein, putative</fullName>
    </submittedName>
</protein>
<dbReference type="Proteomes" id="UP000051952">
    <property type="component" value="Unassembled WGS sequence"/>
</dbReference>